<evidence type="ECO:0000313" key="2">
    <source>
        <dbReference type="EMBL" id="CAL8134458.1"/>
    </source>
</evidence>
<name>A0ABP1RS61_9HEXA</name>
<accession>A0ABP1RS61</accession>
<dbReference type="EMBL" id="CAXLJM020000104">
    <property type="protein sequence ID" value="CAL8134458.1"/>
    <property type="molecule type" value="Genomic_DNA"/>
</dbReference>
<keyword evidence="1" id="KW-0812">Transmembrane</keyword>
<evidence type="ECO:0000313" key="3">
    <source>
        <dbReference type="Proteomes" id="UP001642540"/>
    </source>
</evidence>
<comment type="caution">
    <text evidence="2">The sequence shown here is derived from an EMBL/GenBank/DDBJ whole genome shotgun (WGS) entry which is preliminary data.</text>
</comment>
<keyword evidence="3" id="KW-1185">Reference proteome</keyword>
<gene>
    <name evidence="2" type="ORF">ODALV1_LOCUS25534</name>
</gene>
<organism evidence="2 3">
    <name type="scientific">Orchesella dallaii</name>
    <dbReference type="NCBI Taxonomy" id="48710"/>
    <lineage>
        <taxon>Eukaryota</taxon>
        <taxon>Metazoa</taxon>
        <taxon>Ecdysozoa</taxon>
        <taxon>Arthropoda</taxon>
        <taxon>Hexapoda</taxon>
        <taxon>Collembola</taxon>
        <taxon>Entomobryomorpha</taxon>
        <taxon>Entomobryoidea</taxon>
        <taxon>Orchesellidae</taxon>
        <taxon>Orchesellinae</taxon>
        <taxon>Orchesella</taxon>
    </lineage>
</organism>
<dbReference type="Proteomes" id="UP001642540">
    <property type="component" value="Unassembled WGS sequence"/>
</dbReference>
<feature type="transmembrane region" description="Helical" evidence="1">
    <location>
        <begin position="42"/>
        <end position="66"/>
    </location>
</feature>
<feature type="transmembrane region" description="Helical" evidence="1">
    <location>
        <begin position="183"/>
        <end position="205"/>
    </location>
</feature>
<sequence>MSVLNYVLHFPCLIPIFVVAFLQSQNSQLNRKMKQKVLKGEVLVLIAAILTTFIPLGFIVCVLHPLEPTHIMIEKWLEIDLHLHWKYIPFLFIVMAVISKAAVTVFNGAVFAFCYGLLTTICIKSLTPEHVTTVVQRQSNANASQKAMIRYSVVTQCFGTLDDMTVVKMYRTQQVLNNRINEIYGSILFSIHHVACLCVFVRLSLTLVKCPLEALMNSGPIMFLVFAVGSETPSFIEYVETHEISEVNDVSNAFTGKCNRMLSRRSMLRKTAMSCRRFRRIGGSLFHNNEAHFFGIYISRN</sequence>
<feature type="transmembrane region" description="Helical" evidence="1">
    <location>
        <begin position="86"/>
        <end position="118"/>
    </location>
</feature>
<feature type="transmembrane region" description="Helical" evidence="1">
    <location>
        <begin position="6"/>
        <end position="22"/>
    </location>
</feature>
<evidence type="ECO:0000256" key="1">
    <source>
        <dbReference type="SAM" id="Phobius"/>
    </source>
</evidence>
<reference evidence="2 3" key="1">
    <citation type="submission" date="2024-08" db="EMBL/GenBank/DDBJ databases">
        <authorList>
            <person name="Cucini C."/>
            <person name="Frati F."/>
        </authorList>
    </citation>
    <scope>NUCLEOTIDE SEQUENCE [LARGE SCALE GENOMIC DNA]</scope>
</reference>
<protein>
    <submittedName>
        <fullName evidence="2">Uncharacterized protein</fullName>
    </submittedName>
</protein>
<keyword evidence="1" id="KW-1133">Transmembrane helix</keyword>
<keyword evidence="1" id="KW-0472">Membrane</keyword>
<proteinExistence type="predicted"/>